<evidence type="ECO:0000313" key="1">
    <source>
        <dbReference type="EMBL" id="CAD1825845.1"/>
    </source>
</evidence>
<dbReference type="PANTHER" id="PTHR45835:SF99">
    <property type="entry name" value="CHROMO DOMAIN-CONTAINING PROTEIN-RELATED"/>
    <property type="match status" value="1"/>
</dbReference>
<reference evidence="1" key="1">
    <citation type="submission" date="2020-07" db="EMBL/GenBank/DDBJ databases">
        <authorList>
            <person name="Lin J."/>
        </authorList>
    </citation>
    <scope>NUCLEOTIDE SEQUENCE</scope>
</reference>
<dbReference type="EMBL" id="LR862145">
    <property type="protein sequence ID" value="CAD1825845.1"/>
    <property type="molecule type" value="Genomic_DNA"/>
</dbReference>
<name>A0A6V7P4S0_ANACO</name>
<proteinExistence type="predicted"/>
<sequence length="157" mass="17537">MAPFEALYGRKCRSPLHWSEIGERLILGLDVLQVATNKVLLARERLVAAQCRQKSYADKRRRELEFQVGDHVFLKVLPTKEIKSVDHACFPLCRFAHACESRFPQAGTLELAYVISCSPCKIGHRSGLLCGVYTTTGSLESFTAGEARNHDKEVVSS</sequence>
<dbReference type="PANTHER" id="PTHR45835">
    <property type="entry name" value="YALI0A06105P"/>
    <property type="match status" value="1"/>
</dbReference>
<gene>
    <name evidence="1" type="ORF">CB5_LOCUS9056</name>
</gene>
<organism evidence="1">
    <name type="scientific">Ananas comosus var. bracteatus</name>
    <name type="common">red pineapple</name>
    <dbReference type="NCBI Taxonomy" id="296719"/>
    <lineage>
        <taxon>Eukaryota</taxon>
        <taxon>Viridiplantae</taxon>
        <taxon>Streptophyta</taxon>
        <taxon>Embryophyta</taxon>
        <taxon>Tracheophyta</taxon>
        <taxon>Spermatophyta</taxon>
        <taxon>Magnoliopsida</taxon>
        <taxon>Liliopsida</taxon>
        <taxon>Poales</taxon>
        <taxon>Bromeliaceae</taxon>
        <taxon>Bromelioideae</taxon>
        <taxon>Ananas</taxon>
    </lineage>
</organism>
<dbReference type="AlphaFoldDB" id="A0A6V7P4S0"/>
<protein>
    <submittedName>
        <fullName evidence="1">Uncharacterized protein</fullName>
    </submittedName>
</protein>
<accession>A0A6V7P4S0</accession>